<dbReference type="InterPro" id="IPR001054">
    <property type="entry name" value="A/G_cyclase"/>
</dbReference>
<dbReference type="SUPFAM" id="SSF55073">
    <property type="entry name" value="Nucleotide cyclase"/>
    <property type="match status" value="1"/>
</dbReference>
<evidence type="ECO:0000313" key="3">
    <source>
        <dbReference type="EMBL" id="NMQ04470.1"/>
    </source>
</evidence>
<dbReference type="Gene3D" id="3.30.70.1230">
    <property type="entry name" value="Nucleotide cyclase"/>
    <property type="match status" value="1"/>
</dbReference>
<dbReference type="Proteomes" id="UP000886469">
    <property type="component" value="Unassembled WGS sequence"/>
</dbReference>
<dbReference type="PROSITE" id="PS50125">
    <property type="entry name" value="GUANYLATE_CYCLASE_2"/>
    <property type="match status" value="1"/>
</dbReference>
<dbReference type="CDD" id="cd00060">
    <property type="entry name" value="FHA"/>
    <property type="match status" value="1"/>
</dbReference>
<dbReference type="PANTHER" id="PTHR43081:SF1">
    <property type="entry name" value="ADENYLATE CYCLASE, TERMINAL-DIFFERENTIATION SPECIFIC"/>
    <property type="match status" value="1"/>
</dbReference>
<dbReference type="SUPFAM" id="SSF49879">
    <property type="entry name" value="SMAD/FHA domain"/>
    <property type="match status" value="1"/>
</dbReference>
<dbReference type="SMART" id="SM00044">
    <property type="entry name" value="CYCc"/>
    <property type="match status" value="1"/>
</dbReference>
<evidence type="ECO:0000313" key="4">
    <source>
        <dbReference type="Proteomes" id="UP000886469"/>
    </source>
</evidence>
<dbReference type="InterPro" id="IPR050697">
    <property type="entry name" value="Adenylyl/Guanylyl_Cyclase_3/4"/>
</dbReference>
<dbReference type="SMART" id="SM00240">
    <property type="entry name" value="FHA"/>
    <property type="match status" value="1"/>
</dbReference>
<dbReference type="InterPro" id="IPR029787">
    <property type="entry name" value="Nucleotide_cyclase"/>
</dbReference>
<dbReference type="PANTHER" id="PTHR43081">
    <property type="entry name" value="ADENYLATE CYCLASE, TERMINAL-DIFFERENTIATION SPECIFIC-RELATED"/>
    <property type="match status" value="1"/>
</dbReference>
<dbReference type="Pfam" id="PF00498">
    <property type="entry name" value="FHA"/>
    <property type="match status" value="1"/>
</dbReference>
<evidence type="ECO:0000259" key="1">
    <source>
        <dbReference type="PROSITE" id="PS50006"/>
    </source>
</evidence>
<sequence length="339" mass="38299">MENSRARGDGYLTLWPTGTRKINMKLPKQMSAAGGHRTAVRQQVSATVLFADICGSTRLFEKYGDWQARQIESRVLELLQAKTAEFDGTVVKTIGDEIMSRFPDAARALQAACEMHSVIKDDPPLLEFNIAVRIGLQHGPVLVEQSDLFGDAVNVAARMVALAKADQIITTRETVRQLPDNLELMSRSLGWSRVRGKQEEMEIVEVIWQESSSLTQLVSIEQQDEIRSLLFARLILKYRDRTFEVMPDSHIFTIGRGDRNNLVVDQDRVSRTHADIEFRQGKFILVDGSTNGTHLLLENGSRFFVQREEFTLHDRGIICLGQVAAENDPDLIRYECVQP</sequence>
<name>A0ABX1T7B1_9PROT</name>
<dbReference type="EMBL" id="SPMX01000007">
    <property type="protein sequence ID" value="NMQ04470.1"/>
    <property type="molecule type" value="Genomic_DNA"/>
</dbReference>
<proteinExistence type="predicted"/>
<dbReference type="PROSITE" id="PS50006">
    <property type="entry name" value="FHA_DOMAIN"/>
    <property type="match status" value="1"/>
</dbReference>
<protein>
    <submittedName>
        <fullName evidence="3">Adenylate/guanylate cyclase domain-containing protein</fullName>
    </submittedName>
</protein>
<dbReference type="InterPro" id="IPR000253">
    <property type="entry name" value="FHA_dom"/>
</dbReference>
<comment type="caution">
    <text evidence="3">The sequence shown here is derived from an EMBL/GenBank/DDBJ whole genome shotgun (WGS) entry which is preliminary data.</text>
</comment>
<dbReference type="Pfam" id="PF00211">
    <property type="entry name" value="Guanylate_cyc"/>
    <property type="match status" value="1"/>
</dbReference>
<organism evidence="3 4">
    <name type="scientific">Candidatus Accumulibacter contiguus</name>
    <dbReference type="NCBI Taxonomy" id="2954381"/>
    <lineage>
        <taxon>Bacteria</taxon>
        <taxon>Pseudomonadati</taxon>
        <taxon>Pseudomonadota</taxon>
        <taxon>Betaproteobacteria</taxon>
        <taxon>Candidatus Accumulibacter</taxon>
    </lineage>
</organism>
<keyword evidence="4" id="KW-1185">Reference proteome</keyword>
<feature type="domain" description="FHA" evidence="1">
    <location>
        <begin position="252"/>
        <end position="295"/>
    </location>
</feature>
<dbReference type="Gene3D" id="2.60.200.20">
    <property type="match status" value="1"/>
</dbReference>
<gene>
    <name evidence="3" type="ORF">E4Q08_03950</name>
</gene>
<dbReference type="CDD" id="cd07302">
    <property type="entry name" value="CHD"/>
    <property type="match status" value="1"/>
</dbReference>
<dbReference type="InterPro" id="IPR008984">
    <property type="entry name" value="SMAD_FHA_dom_sf"/>
</dbReference>
<reference evidence="3" key="1">
    <citation type="submission" date="2019-03" db="EMBL/GenBank/DDBJ databases">
        <title>Metabolic reconstructions from genomes of highly enriched 'Candidatus Accumulibacter' and 'Candidatus Competibacter' bioreactor populations.</title>
        <authorList>
            <person name="Annavajhala M.K."/>
            <person name="Welles L."/>
            <person name="Abbas B."/>
            <person name="Sorokin D."/>
            <person name="Park H."/>
            <person name="Van Loosdrecht M."/>
            <person name="Chandran K."/>
        </authorList>
    </citation>
    <scope>NUCLEOTIDE SEQUENCE</scope>
    <source>
        <strain evidence="3">SBR_L</strain>
    </source>
</reference>
<evidence type="ECO:0000259" key="2">
    <source>
        <dbReference type="PROSITE" id="PS50125"/>
    </source>
</evidence>
<feature type="domain" description="Guanylate cyclase" evidence="2">
    <location>
        <begin position="47"/>
        <end position="160"/>
    </location>
</feature>
<accession>A0ABX1T7B1</accession>